<dbReference type="EMBL" id="JANPWB010000005">
    <property type="protein sequence ID" value="KAJ1188093.1"/>
    <property type="molecule type" value="Genomic_DNA"/>
</dbReference>
<accession>A0AAV7UKA1</accession>
<reference evidence="1" key="1">
    <citation type="journal article" date="2022" name="bioRxiv">
        <title>Sequencing and chromosome-scale assembly of the giantPleurodeles waltlgenome.</title>
        <authorList>
            <person name="Brown T."/>
            <person name="Elewa A."/>
            <person name="Iarovenko S."/>
            <person name="Subramanian E."/>
            <person name="Araus A.J."/>
            <person name="Petzold A."/>
            <person name="Susuki M."/>
            <person name="Suzuki K.-i.T."/>
            <person name="Hayashi T."/>
            <person name="Toyoda A."/>
            <person name="Oliveira C."/>
            <person name="Osipova E."/>
            <person name="Leigh N.D."/>
            <person name="Simon A."/>
            <person name="Yun M.H."/>
        </authorList>
    </citation>
    <scope>NUCLEOTIDE SEQUENCE</scope>
    <source>
        <strain evidence="1">20211129_DDA</strain>
        <tissue evidence="1">Liver</tissue>
    </source>
</reference>
<comment type="caution">
    <text evidence="1">The sequence shown here is derived from an EMBL/GenBank/DDBJ whole genome shotgun (WGS) entry which is preliminary data.</text>
</comment>
<dbReference type="AlphaFoldDB" id="A0AAV7UKA1"/>
<sequence length="187" mass="21017">MGEEELGAFAWLMCHFPPMVLEAGGRVIQGYHKEARRLWWAKVLFHFMRTFKTQWNEHQLKHCWADLVAREQDLLDHLGVVIGGPVGGPAPNTIGEVARFEDPDVSTAHMNAQEIHEFQRQALQYSHILDVESGYRMMGRRYRQERATGAWRAFIQAGPALDTTVATTTTTARVDTGISATPAGNSI</sequence>
<proteinExistence type="predicted"/>
<evidence type="ECO:0000313" key="1">
    <source>
        <dbReference type="EMBL" id="KAJ1188093.1"/>
    </source>
</evidence>
<evidence type="ECO:0000313" key="2">
    <source>
        <dbReference type="Proteomes" id="UP001066276"/>
    </source>
</evidence>
<keyword evidence="2" id="KW-1185">Reference proteome</keyword>
<name>A0AAV7UKA1_PLEWA</name>
<dbReference type="Proteomes" id="UP001066276">
    <property type="component" value="Chromosome 3_1"/>
</dbReference>
<gene>
    <name evidence="1" type="ORF">NDU88_004858</name>
</gene>
<protein>
    <submittedName>
        <fullName evidence="1">Uncharacterized protein</fullName>
    </submittedName>
</protein>
<organism evidence="1 2">
    <name type="scientific">Pleurodeles waltl</name>
    <name type="common">Iberian ribbed newt</name>
    <dbReference type="NCBI Taxonomy" id="8319"/>
    <lineage>
        <taxon>Eukaryota</taxon>
        <taxon>Metazoa</taxon>
        <taxon>Chordata</taxon>
        <taxon>Craniata</taxon>
        <taxon>Vertebrata</taxon>
        <taxon>Euteleostomi</taxon>
        <taxon>Amphibia</taxon>
        <taxon>Batrachia</taxon>
        <taxon>Caudata</taxon>
        <taxon>Salamandroidea</taxon>
        <taxon>Salamandridae</taxon>
        <taxon>Pleurodelinae</taxon>
        <taxon>Pleurodeles</taxon>
    </lineage>
</organism>